<dbReference type="GO" id="GO:0016020">
    <property type="term" value="C:membrane"/>
    <property type="evidence" value="ECO:0007669"/>
    <property type="project" value="UniProtKB-SubCell"/>
</dbReference>
<dbReference type="Proteomes" id="UP000019678">
    <property type="component" value="Unassembled WGS sequence"/>
</dbReference>
<dbReference type="RefSeq" id="WP_044237805.1">
    <property type="nucleotide sequence ID" value="NZ_ASRX01000010.1"/>
</dbReference>
<keyword evidence="7" id="KW-0645">Protease</keyword>
<accession>A0A017TFU2</accession>
<organism evidence="7 8">
    <name type="scientific">Chondromyces apiculatus DSM 436</name>
    <dbReference type="NCBI Taxonomy" id="1192034"/>
    <lineage>
        <taxon>Bacteria</taxon>
        <taxon>Pseudomonadati</taxon>
        <taxon>Myxococcota</taxon>
        <taxon>Polyangia</taxon>
        <taxon>Polyangiales</taxon>
        <taxon>Polyangiaceae</taxon>
        <taxon>Chondromyces</taxon>
    </lineage>
</organism>
<feature type="region of interest" description="Disordered" evidence="5">
    <location>
        <begin position="1"/>
        <end position="20"/>
    </location>
</feature>
<comment type="caution">
    <text evidence="7">The sequence shown here is derived from an EMBL/GenBank/DDBJ whole genome shotgun (WGS) entry which is preliminary data.</text>
</comment>
<reference evidence="7 8" key="1">
    <citation type="submission" date="2013-05" db="EMBL/GenBank/DDBJ databases">
        <title>Genome assembly of Chondromyces apiculatus DSM 436.</title>
        <authorList>
            <person name="Sharma G."/>
            <person name="Khatri I."/>
            <person name="Kaur C."/>
            <person name="Mayilraj S."/>
            <person name="Subramanian S."/>
        </authorList>
    </citation>
    <scope>NUCLEOTIDE SEQUENCE [LARGE SCALE GENOMIC DNA]</scope>
    <source>
        <strain evidence="7 8">DSM 436</strain>
    </source>
</reference>
<dbReference type="GO" id="GO:0006508">
    <property type="term" value="P:proteolysis"/>
    <property type="evidence" value="ECO:0007669"/>
    <property type="project" value="UniProtKB-KW"/>
</dbReference>
<feature type="transmembrane region" description="Helical" evidence="6">
    <location>
        <begin position="41"/>
        <end position="62"/>
    </location>
</feature>
<dbReference type="EMBL" id="ASRX01000010">
    <property type="protein sequence ID" value="EYF07476.1"/>
    <property type="molecule type" value="Genomic_DNA"/>
</dbReference>
<feature type="compositionally biased region" description="Polar residues" evidence="5">
    <location>
        <begin position="259"/>
        <end position="269"/>
    </location>
</feature>
<keyword evidence="3 6" id="KW-1133">Transmembrane helix</keyword>
<dbReference type="eggNOG" id="COG2321">
    <property type="taxonomic scope" value="Bacteria"/>
</dbReference>
<sequence length="293" mass="31856">MRWDENHESPDVIDRRGEGGGGGPALGGMFAFLPLLMRSRFGWVGLLVIIAVAMFGGLRGLFGGGEQRVHGETRGVAGAQGDEKMVHFVSFVLDDAQTTWRELFSERGRSYRNAKMVLFTGATQTACGRGRAATGPFYCPPDERVYIDLSFYQELSNRLGARGDFAQAYVIAHEIGHHVQHQLGTDKRVQSASRAEQEGAGGASVRLELQADCYAGVWAHATKRRDLLEAGDLDEALNAAAAIGDDRLQRDSGGAVQPETWTHGSSAQRSRWFKRGYESGDPSSCDTFAEGTL</sequence>
<dbReference type="OrthoDB" id="9774900at2"/>
<dbReference type="AlphaFoldDB" id="A0A017TFU2"/>
<evidence type="ECO:0000256" key="5">
    <source>
        <dbReference type="SAM" id="MobiDB-lite"/>
    </source>
</evidence>
<evidence type="ECO:0000256" key="6">
    <source>
        <dbReference type="SAM" id="Phobius"/>
    </source>
</evidence>
<keyword evidence="2 6" id="KW-0812">Transmembrane</keyword>
<gene>
    <name evidence="7" type="ORF">CAP_0229</name>
</gene>
<evidence type="ECO:0000256" key="4">
    <source>
        <dbReference type="ARBA" id="ARBA00023136"/>
    </source>
</evidence>
<keyword evidence="7" id="KW-0482">Metalloprotease</keyword>
<evidence type="ECO:0000313" key="8">
    <source>
        <dbReference type="Proteomes" id="UP000019678"/>
    </source>
</evidence>
<proteinExistence type="predicted"/>
<keyword evidence="8" id="KW-1185">Reference proteome</keyword>
<evidence type="ECO:0000313" key="7">
    <source>
        <dbReference type="EMBL" id="EYF07476.1"/>
    </source>
</evidence>
<evidence type="ECO:0000256" key="3">
    <source>
        <dbReference type="ARBA" id="ARBA00022989"/>
    </source>
</evidence>
<evidence type="ECO:0000256" key="2">
    <source>
        <dbReference type="ARBA" id="ARBA00022692"/>
    </source>
</evidence>
<evidence type="ECO:0000256" key="1">
    <source>
        <dbReference type="ARBA" id="ARBA00004167"/>
    </source>
</evidence>
<keyword evidence="4 6" id="KW-0472">Membrane</keyword>
<dbReference type="InterPro" id="IPR007343">
    <property type="entry name" value="Uncharacterised_pept_Zn_put"/>
</dbReference>
<dbReference type="PANTHER" id="PTHR30168:SF0">
    <property type="entry name" value="INNER MEMBRANE PROTEIN"/>
    <property type="match status" value="1"/>
</dbReference>
<dbReference type="PANTHER" id="PTHR30168">
    <property type="entry name" value="PUTATIVE MEMBRANE PROTEIN YPFJ"/>
    <property type="match status" value="1"/>
</dbReference>
<dbReference type="Pfam" id="PF04228">
    <property type="entry name" value="Zn_peptidase"/>
    <property type="match status" value="1"/>
</dbReference>
<dbReference type="GO" id="GO:0008237">
    <property type="term" value="F:metallopeptidase activity"/>
    <property type="evidence" value="ECO:0007669"/>
    <property type="project" value="UniProtKB-KW"/>
</dbReference>
<protein>
    <submittedName>
        <fullName evidence="7">YpfJ protein, zinc metalloprotease superfamily</fullName>
    </submittedName>
</protein>
<dbReference type="STRING" id="1192034.CAP_0229"/>
<keyword evidence="7" id="KW-0378">Hydrolase</keyword>
<name>A0A017TFU2_9BACT</name>
<comment type="subcellular location">
    <subcellularLocation>
        <location evidence="1">Membrane</location>
        <topology evidence="1">Single-pass membrane protein</topology>
    </subcellularLocation>
</comment>
<feature type="compositionally biased region" description="Basic and acidic residues" evidence="5">
    <location>
        <begin position="1"/>
        <end position="18"/>
    </location>
</feature>
<feature type="region of interest" description="Disordered" evidence="5">
    <location>
        <begin position="248"/>
        <end position="269"/>
    </location>
</feature>